<sequence length="441" mass="46671">MITDVVDKGRTGVTKLLVSLTALALAAPLAAQAQTGQWIVATDRWGNKEYSTLNLVADGKTLTGDWDGDPLTGAVRARRLTFAVTDGRGSVYRFEGAIGRDGIRGTADFPDGNNPSARVRHGFTARRVPDRPAGGPRVHDFRPTDYSNSFSPDRAPVLTIWPGDTVRTVTIDSGGVDAQGVTRALFGNPQTGPFFIAGAAPGDSVIVHIERLRLNRDWADSLDTIVGRALGAELVAEAKGLGKPVRWRIDRAAGIATPENAGAALKGLRVPVRPMLGGLALASGFGSPPLSTGDTGRAGGNMDFPEVIEGNRVWLPVLQPGGLLYLGDGHARQGDGETSQYALETSMDVTFRVELVKRKSVPMPRVESPTELMVLGQAGSLDDALKQASTGLIQWLREDYGLSLAEAAQVMGSAVRFTVPNLAGRSVGVAARIDRALLPAR</sequence>
<proteinExistence type="predicted"/>
<comment type="caution">
    <text evidence="2">The sequence shown here is derived from an EMBL/GenBank/DDBJ whole genome shotgun (WGS) entry which is preliminary data.</text>
</comment>
<evidence type="ECO:0000313" key="2">
    <source>
        <dbReference type="EMBL" id="TGX46340.1"/>
    </source>
</evidence>
<dbReference type="OrthoDB" id="7191628at2"/>
<protein>
    <submittedName>
        <fullName evidence="2">Acetamidase</fullName>
    </submittedName>
</protein>
<dbReference type="Gene3D" id="2.60.120.580">
    <property type="entry name" value="Acetamidase/Formamidase-like domains"/>
    <property type="match status" value="2"/>
</dbReference>
<dbReference type="PANTHER" id="PTHR31891">
    <property type="entry name" value="FORMAMIDASE C869.04-RELATED"/>
    <property type="match status" value="1"/>
</dbReference>
<dbReference type="SUPFAM" id="SSF141130">
    <property type="entry name" value="Acetamidase/Formamidase-like"/>
    <property type="match status" value="1"/>
</dbReference>
<dbReference type="Gene3D" id="3.10.28.20">
    <property type="entry name" value="Acetamidase/Formamidase-like domains"/>
    <property type="match status" value="1"/>
</dbReference>
<dbReference type="GO" id="GO:0016811">
    <property type="term" value="F:hydrolase activity, acting on carbon-nitrogen (but not peptide) bonds, in linear amides"/>
    <property type="evidence" value="ECO:0007669"/>
    <property type="project" value="InterPro"/>
</dbReference>
<dbReference type="Proteomes" id="UP000309848">
    <property type="component" value="Unassembled WGS sequence"/>
</dbReference>
<accession>A0A4S1WVQ7</accession>
<reference evidence="2 3" key="1">
    <citation type="submission" date="2019-04" db="EMBL/GenBank/DDBJ databases">
        <title>Sphingomonas psychrotolerans sp. nov., isolated from soil in the Tianshan Mountains, Xinjiang, China.</title>
        <authorList>
            <person name="Luo Y."/>
            <person name="Sheng H."/>
        </authorList>
    </citation>
    <scope>NUCLEOTIDE SEQUENCE [LARGE SCALE GENOMIC DNA]</scope>
    <source>
        <strain evidence="2 3">KIS18-15</strain>
    </source>
</reference>
<dbReference type="PANTHER" id="PTHR31891:SF1">
    <property type="entry name" value="FORMAMIDASE C869.04-RELATED"/>
    <property type="match status" value="1"/>
</dbReference>
<dbReference type="Pfam" id="PF03069">
    <property type="entry name" value="FmdA_AmdA"/>
    <property type="match status" value="1"/>
</dbReference>
<dbReference type="AlphaFoldDB" id="A0A4S1WVQ7"/>
<evidence type="ECO:0000256" key="1">
    <source>
        <dbReference type="SAM" id="SignalP"/>
    </source>
</evidence>
<keyword evidence="3" id="KW-1185">Reference proteome</keyword>
<gene>
    <name evidence="2" type="ORF">E5A74_04090</name>
</gene>
<feature type="chain" id="PRO_5020830975" evidence="1">
    <location>
        <begin position="34"/>
        <end position="441"/>
    </location>
</feature>
<keyword evidence="1" id="KW-0732">Signal</keyword>
<organism evidence="2 3">
    <name type="scientific">Sphingomonas naasensis</name>
    <dbReference type="NCBI Taxonomy" id="1344951"/>
    <lineage>
        <taxon>Bacteria</taxon>
        <taxon>Pseudomonadati</taxon>
        <taxon>Pseudomonadota</taxon>
        <taxon>Alphaproteobacteria</taxon>
        <taxon>Sphingomonadales</taxon>
        <taxon>Sphingomonadaceae</taxon>
        <taxon>Sphingomonas</taxon>
    </lineage>
</organism>
<evidence type="ECO:0000313" key="3">
    <source>
        <dbReference type="Proteomes" id="UP000309848"/>
    </source>
</evidence>
<name>A0A4S1WVQ7_9SPHN</name>
<dbReference type="InterPro" id="IPR004304">
    <property type="entry name" value="FmdA_AmdA"/>
</dbReference>
<dbReference type="EMBL" id="SRXU01000001">
    <property type="protein sequence ID" value="TGX46340.1"/>
    <property type="molecule type" value="Genomic_DNA"/>
</dbReference>
<feature type="signal peptide" evidence="1">
    <location>
        <begin position="1"/>
        <end position="33"/>
    </location>
</feature>